<dbReference type="EMBL" id="KU521356">
    <property type="protein sequence ID" value="ANM44944.1"/>
    <property type="molecule type" value="Genomic_DNA"/>
</dbReference>
<evidence type="ECO:0000313" key="2">
    <source>
        <dbReference type="Proteomes" id="UP000224336"/>
    </source>
</evidence>
<sequence length="106" mass="12226">MKTTEDYRLTLCQRLRMFDVELSEDLLRRLPVCTDVPTLSACFQQLLAQYPSQTLTARTTIDDSVTFEVWYANFLANILPILKRHRLPPCTDQNSIPVYQGVSRSS</sequence>
<organism evidence="1 2">
    <name type="scientific">Pseudomonas phage KTN4</name>
    <dbReference type="NCBI Taxonomy" id="1862701"/>
    <lineage>
        <taxon>Viruses</taxon>
        <taxon>Duplodnaviria</taxon>
        <taxon>Heunggongvirae</taxon>
        <taxon>Uroviricota</taxon>
        <taxon>Caudoviricetes</taxon>
        <taxon>Chimalliviridae</taxon>
        <taxon>Phikzvirus</taxon>
        <taxon>Phikzvirus phiKZ</taxon>
    </lineage>
</organism>
<name>A0A192Y4W6_9CAUD</name>
<accession>A0A192Y4W6</accession>
<reference evidence="1 2" key="1">
    <citation type="journal article" date="2016" name="Sci. Rep.">
        <title>A proposed integrated approach for the preclinical evaluation of phage therapy in Pseudomonas infections.</title>
        <authorList>
            <person name="Danis-Wlodarczyk K."/>
            <person name="Vandenheuvel D."/>
            <person name="Jang H.B."/>
            <person name="Briers Y."/>
            <person name="Olszak T."/>
            <person name="Arabski M."/>
            <person name="Wasik S."/>
            <person name="Drabik M."/>
            <person name="Higgins G."/>
            <person name="Tyrrell J."/>
            <person name="Harvey B.J."/>
            <person name="Noben J.P."/>
            <person name="Lavigne R."/>
            <person name="Drulis-Kawa Z."/>
        </authorList>
    </citation>
    <scope>NUCLEOTIDE SEQUENCE [LARGE SCALE GENOMIC DNA]</scope>
</reference>
<evidence type="ECO:0000313" key="1">
    <source>
        <dbReference type="EMBL" id="ANM44944.1"/>
    </source>
</evidence>
<proteinExistence type="predicted"/>
<protein>
    <submittedName>
        <fullName evidence="1">Uncharacterized protein</fullName>
    </submittedName>
</protein>
<dbReference type="Proteomes" id="UP000224336">
    <property type="component" value="Segment"/>
</dbReference>
<gene>
    <name evidence="1" type="ORF">KTN4_186</name>
</gene>